<gene>
    <name evidence="1" type="ORF">N5C08_08625</name>
</gene>
<accession>A0ABY6ARG1</accession>
<protein>
    <submittedName>
        <fullName evidence="1">Uncharacterized protein</fullName>
    </submittedName>
</protein>
<dbReference type="EMBL" id="CP104557">
    <property type="protein sequence ID" value="UXH41570.1"/>
    <property type="molecule type" value="Genomic_DNA"/>
</dbReference>
<evidence type="ECO:0000313" key="1">
    <source>
        <dbReference type="EMBL" id="UXH41570.1"/>
    </source>
</evidence>
<sequence>MDFAKVYKKCRRAQALGRGLKSVEACVGRESTDYIKIEEAEINGFWPIHGYRVTTLDGTAFFPRNLSELPRASGLAWHREAFSSADIVVPPYYTFRTLGRHAAEINSAVTQDDRLKLGDRMLLEIYPPDGLAELIEGVWSVRKTFDQFHSQLVESSKAYCLGLYNIAIVGLLPCIEGIVRHLGLASGMDVGNDVSIRTLSVVFKRLQQKEIDMMMEGYDWYPRNEISVSFLDRFHERVQMFESISSYLKSKLYLHTDSAPDYLTLNRHGISHGFFQGYATPANYLRLFNLLSALSFAAAMVEGKGSLKHPGPTPESETLTICLLKCAALNHLIH</sequence>
<dbReference type="RefSeq" id="WP_261745169.1">
    <property type="nucleotide sequence ID" value="NZ_CP104557.1"/>
</dbReference>
<keyword evidence="2" id="KW-1185">Reference proteome</keyword>
<proteinExistence type="predicted"/>
<dbReference type="Proteomes" id="UP001064504">
    <property type="component" value="Chromosome"/>
</dbReference>
<evidence type="ECO:0000313" key="2">
    <source>
        <dbReference type="Proteomes" id="UP001064504"/>
    </source>
</evidence>
<organism evidence="1 2">
    <name type="scientific">Pseudomonas promysalinigenes</name>
    <dbReference type="NCBI Taxonomy" id="485898"/>
    <lineage>
        <taxon>Bacteria</taxon>
        <taxon>Pseudomonadati</taxon>
        <taxon>Pseudomonadota</taxon>
        <taxon>Gammaproteobacteria</taxon>
        <taxon>Pseudomonadales</taxon>
        <taxon>Pseudomonadaceae</taxon>
        <taxon>Pseudomonas</taxon>
    </lineage>
</organism>
<reference evidence="1" key="1">
    <citation type="submission" date="2022-09" db="EMBL/GenBank/DDBJ databases">
        <title>Complete genome sequence of Pseudomonas promysalinigenes strain RL-WG26, a newly isolated PGPR with the potential for plant salinity stress alleviation.</title>
        <authorList>
            <person name="Ren L."/>
            <person name="Wang G."/>
            <person name="Hu H."/>
        </authorList>
    </citation>
    <scope>NUCLEOTIDE SEQUENCE</scope>
    <source>
        <strain evidence="1">RL-WG26</strain>
    </source>
</reference>
<name>A0ABY6ARG1_9PSED</name>